<accession>A0ABC8UDV2</accession>
<comment type="caution">
    <text evidence="1">The sequence shown here is derived from an EMBL/GenBank/DDBJ whole genome shotgun (WGS) entry which is preliminary data.</text>
</comment>
<dbReference type="EMBL" id="CAUOFW020007050">
    <property type="protein sequence ID" value="CAK9177391.1"/>
    <property type="molecule type" value="Genomic_DNA"/>
</dbReference>
<name>A0ABC8UDV2_9AQUA</name>
<reference evidence="1 2" key="1">
    <citation type="submission" date="2024-02" db="EMBL/GenBank/DDBJ databases">
        <authorList>
            <person name="Vignale AGUSTIN F."/>
            <person name="Sosa J E."/>
            <person name="Modenutti C."/>
        </authorList>
    </citation>
    <scope>NUCLEOTIDE SEQUENCE [LARGE SCALE GENOMIC DNA]</scope>
</reference>
<gene>
    <name evidence="1" type="ORF">ILEXP_LOCUS47275</name>
</gene>
<evidence type="ECO:0000313" key="1">
    <source>
        <dbReference type="EMBL" id="CAK9177391.1"/>
    </source>
</evidence>
<keyword evidence="2" id="KW-1185">Reference proteome</keyword>
<evidence type="ECO:0000313" key="2">
    <source>
        <dbReference type="Proteomes" id="UP001642360"/>
    </source>
</evidence>
<protein>
    <submittedName>
        <fullName evidence="1">Uncharacterized protein</fullName>
    </submittedName>
</protein>
<proteinExistence type="predicted"/>
<dbReference type="Proteomes" id="UP001642360">
    <property type="component" value="Unassembled WGS sequence"/>
</dbReference>
<organism evidence="1 2">
    <name type="scientific">Ilex paraguariensis</name>
    <name type="common">yerba mate</name>
    <dbReference type="NCBI Taxonomy" id="185542"/>
    <lineage>
        <taxon>Eukaryota</taxon>
        <taxon>Viridiplantae</taxon>
        <taxon>Streptophyta</taxon>
        <taxon>Embryophyta</taxon>
        <taxon>Tracheophyta</taxon>
        <taxon>Spermatophyta</taxon>
        <taxon>Magnoliopsida</taxon>
        <taxon>eudicotyledons</taxon>
        <taxon>Gunneridae</taxon>
        <taxon>Pentapetalae</taxon>
        <taxon>asterids</taxon>
        <taxon>campanulids</taxon>
        <taxon>Aquifoliales</taxon>
        <taxon>Aquifoliaceae</taxon>
        <taxon>Ilex</taxon>
    </lineage>
</organism>
<dbReference type="AlphaFoldDB" id="A0ABC8UDV2"/>
<sequence>MIAVLLQQSNDCRAASTEQRSLCCFNRATIADSTEQRSPATSLTNWFQRSGFNIFDLEGDTRSGFFLHLASDLESREEEANGHPGSVSSISFQRSALMSFNDLFRRASTICLDELQRFAFKDLHQ</sequence>